<dbReference type="InterPro" id="IPR001138">
    <property type="entry name" value="Zn2Cys6_DnaBD"/>
</dbReference>
<dbReference type="PANTHER" id="PTHR38111:SF5">
    <property type="entry name" value="TRANSCRIPTION FACTOR DOMAIN-CONTAINING PROTEIN"/>
    <property type="match status" value="1"/>
</dbReference>
<organism evidence="7 8">
    <name type="scientific">Aspergillus wentii DTO 134E9</name>
    <dbReference type="NCBI Taxonomy" id="1073089"/>
    <lineage>
        <taxon>Eukaryota</taxon>
        <taxon>Fungi</taxon>
        <taxon>Dikarya</taxon>
        <taxon>Ascomycota</taxon>
        <taxon>Pezizomycotina</taxon>
        <taxon>Eurotiomycetes</taxon>
        <taxon>Eurotiomycetidae</taxon>
        <taxon>Eurotiales</taxon>
        <taxon>Aspergillaceae</taxon>
        <taxon>Aspergillus</taxon>
        <taxon>Aspergillus subgen. Cremei</taxon>
    </lineage>
</organism>
<dbReference type="CDD" id="cd00067">
    <property type="entry name" value="GAL4"/>
    <property type="match status" value="1"/>
</dbReference>
<gene>
    <name evidence="7" type="ORF">ASPWEDRAFT_170845</name>
</gene>
<dbReference type="PROSITE" id="PS50048">
    <property type="entry name" value="ZN2_CY6_FUNGAL_2"/>
    <property type="match status" value="1"/>
</dbReference>
<dbReference type="InterPro" id="IPR053178">
    <property type="entry name" value="Osmoadaptation_assoc"/>
</dbReference>
<evidence type="ECO:0000313" key="7">
    <source>
        <dbReference type="EMBL" id="OJJ37361.1"/>
    </source>
</evidence>
<accession>A0A1L9RR02</accession>
<dbReference type="STRING" id="1073089.A0A1L9RR02"/>
<dbReference type="InterPro" id="IPR036864">
    <property type="entry name" value="Zn2-C6_fun-type_DNA-bd_sf"/>
</dbReference>
<evidence type="ECO:0000256" key="5">
    <source>
        <dbReference type="SAM" id="MobiDB-lite"/>
    </source>
</evidence>
<name>A0A1L9RR02_ASPWE</name>
<feature type="domain" description="Zn(2)-C6 fungal-type" evidence="6">
    <location>
        <begin position="7"/>
        <end position="35"/>
    </location>
</feature>
<proteinExistence type="predicted"/>
<keyword evidence="1" id="KW-0805">Transcription regulation</keyword>
<evidence type="ECO:0000313" key="8">
    <source>
        <dbReference type="Proteomes" id="UP000184383"/>
    </source>
</evidence>
<dbReference type="Gene3D" id="4.10.240.10">
    <property type="entry name" value="Zn(2)-C6 fungal-type DNA-binding domain"/>
    <property type="match status" value="1"/>
</dbReference>
<dbReference type="GO" id="GO:0003677">
    <property type="term" value="F:DNA binding"/>
    <property type="evidence" value="ECO:0007669"/>
    <property type="project" value="UniProtKB-KW"/>
</dbReference>
<dbReference type="PANTHER" id="PTHR38111">
    <property type="entry name" value="ZN(2)-C6 FUNGAL-TYPE DOMAIN-CONTAINING PROTEIN-RELATED"/>
    <property type="match status" value="1"/>
</dbReference>
<dbReference type="RefSeq" id="XP_040691037.1">
    <property type="nucleotide sequence ID" value="XM_040830688.1"/>
</dbReference>
<dbReference type="GeneID" id="63746536"/>
<dbReference type="Pfam" id="PF00172">
    <property type="entry name" value="Zn_clus"/>
    <property type="match status" value="1"/>
</dbReference>
<dbReference type="GO" id="GO:0000981">
    <property type="term" value="F:DNA-binding transcription factor activity, RNA polymerase II-specific"/>
    <property type="evidence" value="ECO:0007669"/>
    <property type="project" value="InterPro"/>
</dbReference>
<dbReference type="AlphaFoldDB" id="A0A1L9RR02"/>
<keyword evidence="2" id="KW-0238">DNA-binding</keyword>
<dbReference type="GO" id="GO:0008270">
    <property type="term" value="F:zinc ion binding"/>
    <property type="evidence" value="ECO:0007669"/>
    <property type="project" value="InterPro"/>
</dbReference>
<evidence type="ECO:0000256" key="2">
    <source>
        <dbReference type="ARBA" id="ARBA00023125"/>
    </source>
</evidence>
<evidence type="ECO:0000259" key="6">
    <source>
        <dbReference type="PROSITE" id="PS50048"/>
    </source>
</evidence>
<feature type="compositionally biased region" description="Polar residues" evidence="5">
    <location>
        <begin position="62"/>
        <end position="78"/>
    </location>
</feature>
<dbReference type="VEuPathDB" id="FungiDB:ASPWEDRAFT_170845"/>
<reference evidence="8" key="1">
    <citation type="journal article" date="2017" name="Genome Biol.">
        <title>Comparative genomics reveals high biological diversity and specific adaptations in the industrially and medically important fungal genus Aspergillus.</title>
        <authorList>
            <person name="de Vries R.P."/>
            <person name="Riley R."/>
            <person name="Wiebenga A."/>
            <person name="Aguilar-Osorio G."/>
            <person name="Amillis S."/>
            <person name="Uchima C.A."/>
            <person name="Anderluh G."/>
            <person name="Asadollahi M."/>
            <person name="Askin M."/>
            <person name="Barry K."/>
            <person name="Battaglia E."/>
            <person name="Bayram O."/>
            <person name="Benocci T."/>
            <person name="Braus-Stromeyer S.A."/>
            <person name="Caldana C."/>
            <person name="Canovas D."/>
            <person name="Cerqueira G.C."/>
            <person name="Chen F."/>
            <person name="Chen W."/>
            <person name="Choi C."/>
            <person name="Clum A."/>
            <person name="Dos Santos R.A."/>
            <person name="Damasio A.R."/>
            <person name="Diallinas G."/>
            <person name="Emri T."/>
            <person name="Fekete E."/>
            <person name="Flipphi M."/>
            <person name="Freyberg S."/>
            <person name="Gallo A."/>
            <person name="Gournas C."/>
            <person name="Habgood R."/>
            <person name="Hainaut M."/>
            <person name="Harispe M.L."/>
            <person name="Henrissat B."/>
            <person name="Hilden K.S."/>
            <person name="Hope R."/>
            <person name="Hossain A."/>
            <person name="Karabika E."/>
            <person name="Karaffa L."/>
            <person name="Karanyi Z."/>
            <person name="Krasevec N."/>
            <person name="Kuo A."/>
            <person name="Kusch H."/>
            <person name="LaButti K."/>
            <person name="Lagendijk E.L."/>
            <person name="Lapidus A."/>
            <person name="Levasseur A."/>
            <person name="Lindquist E."/>
            <person name="Lipzen A."/>
            <person name="Logrieco A.F."/>
            <person name="MacCabe A."/>
            <person name="Maekelae M.R."/>
            <person name="Malavazi I."/>
            <person name="Melin P."/>
            <person name="Meyer V."/>
            <person name="Mielnichuk N."/>
            <person name="Miskei M."/>
            <person name="Molnar A.P."/>
            <person name="Mule G."/>
            <person name="Ngan C.Y."/>
            <person name="Orejas M."/>
            <person name="Orosz E."/>
            <person name="Ouedraogo J.P."/>
            <person name="Overkamp K.M."/>
            <person name="Park H.-S."/>
            <person name="Perrone G."/>
            <person name="Piumi F."/>
            <person name="Punt P.J."/>
            <person name="Ram A.F."/>
            <person name="Ramon A."/>
            <person name="Rauscher S."/>
            <person name="Record E."/>
            <person name="Riano-Pachon D.M."/>
            <person name="Robert V."/>
            <person name="Roehrig J."/>
            <person name="Ruller R."/>
            <person name="Salamov A."/>
            <person name="Salih N.S."/>
            <person name="Samson R.A."/>
            <person name="Sandor E."/>
            <person name="Sanguinetti M."/>
            <person name="Schuetze T."/>
            <person name="Sepcic K."/>
            <person name="Shelest E."/>
            <person name="Sherlock G."/>
            <person name="Sophianopoulou V."/>
            <person name="Squina F.M."/>
            <person name="Sun H."/>
            <person name="Susca A."/>
            <person name="Todd R.B."/>
            <person name="Tsang A."/>
            <person name="Unkles S.E."/>
            <person name="van de Wiele N."/>
            <person name="van Rossen-Uffink D."/>
            <person name="Oliveira J.V."/>
            <person name="Vesth T.C."/>
            <person name="Visser J."/>
            <person name="Yu J.-H."/>
            <person name="Zhou M."/>
            <person name="Andersen M.R."/>
            <person name="Archer D.B."/>
            <person name="Baker S.E."/>
            <person name="Benoit I."/>
            <person name="Brakhage A.A."/>
            <person name="Braus G.H."/>
            <person name="Fischer R."/>
            <person name="Frisvad J.C."/>
            <person name="Goldman G.H."/>
            <person name="Houbraken J."/>
            <person name="Oakley B."/>
            <person name="Pocsi I."/>
            <person name="Scazzocchio C."/>
            <person name="Seiboth B."/>
            <person name="vanKuyk P.A."/>
            <person name="Wortman J."/>
            <person name="Dyer P.S."/>
            <person name="Grigoriev I.V."/>
        </authorList>
    </citation>
    <scope>NUCLEOTIDE SEQUENCE [LARGE SCALE GENOMIC DNA]</scope>
    <source>
        <strain evidence="8">DTO 134E9</strain>
    </source>
</reference>
<evidence type="ECO:0000256" key="1">
    <source>
        <dbReference type="ARBA" id="ARBA00023015"/>
    </source>
</evidence>
<keyword evidence="4" id="KW-0539">Nucleus</keyword>
<dbReference type="OrthoDB" id="4314040at2759"/>
<evidence type="ECO:0000256" key="4">
    <source>
        <dbReference type="ARBA" id="ARBA00023242"/>
    </source>
</evidence>
<feature type="region of interest" description="Disordered" evidence="5">
    <location>
        <begin position="46"/>
        <end position="78"/>
    </location>
</feature>
<dbReference type="Pfam" id="PF11951">
    <property type="entry name" value="Fungal_trans_2"/>
    <property type="match status" value="1"/>
</dbReference>
<protein>
    <recommendedName>
        <fullName evidence="6">Zn(2)-C6 fungal-type domain-containing protein</fullName>
    </recommendedName>
</protein>
<keyword evidence="8" id="KW-1185">Reference proteome</keyword>
<dbReference type="Proteomes" id="UP000184383">
    <property type="component" value="Unassembled WGS sequence"/>
</dbReference>
<sequence>MVARSSGCSLCVKRRVKCDERLPGCARCETYGKPCPGYDRNFKFVTGKPHRTRRRRPDSEGRTSSGNDSDNHHQSLIQRDQQPSSLISADLNVLQSLGLLIDEFSRPSPATSAFIVSRWFTFLPSMYGRNRTLDATIKSFTVYHFGNVTRNDSMIRYARCTYVEALNRLQASLSTTEGLSSDIFCAVMLLCLYELFTNTHDSESWMKHAKGLSQLAEARGRDCYLNEIDNTLLKAARGLIVMHSLFSGQKCFLTSGDWHAVMKQPFNTGLSADFEHLIEQFFAYFTFAPSLVHKLYDLKEADPISPDSWLRMSNILERALDMKSKIEAWYVEFSRIVSPPTETLTASDDTLYPTALIYSDVNNASIHCGYYSYMVIIHEILKACGYPGQHQAMVIYFRDQICKSVEYNGSGLLGPYRMAFPLRVAFEVADPATRLWIEGRLKRLSKIYAALRPQNFTG</sequence>
<evidence type="ECO:0000256" key="3">
    <source>
        <dbReference type="ARBA" id="ARBA00023163"/>
    </source>
</evidence>
<dbReference type="InterPro" id="IPR021858">
    <property type="entry name" value="Fun_TF"/>
</dbReference>
<keyword evidence="3" id="KW-0804">Transcription</keyword>
<dbReference type="SUPFAM" id="SSF57701">
    <property type="entry name" value="Zn2/Cys6 DNA-binding domain"/>
    <property type="match status" value="1"/>
</dbReference>
<dbReference type="EMBL" id="KV878211">
    <property type="protein sequence ID" value="OJJ37361.1"/>
    <property type="molecule type" value="Genomic_DNA"/>
</dbReference>
<dbReference type="SMART" id="SM00066">
    <property type="entry name" value="GAL4"/>
    <property type="match status" value="1"/>
</dbReference>